<organism evidence="1 2">
    <name type="scientific">Funneliformis mosseae</name>
    <name type="common">Endomycorrhizal fungus</name>
    <name type="synonym">Glomus mosseae</name>
    <dbReference type="NCBI Taxonomy" id="27381"/>
    <lineage>
        <taxon>Eukaryota</taxon>
        <taxon>Fungi</taxon>
        <taxon>Fungi incertae sedis</taxon>
        <taxon>Mucoromycota</taxon>
        <taxon>Glomeromycotina</taxon>
        <taxon>Glomeromycetes</taxon>
        <taxon>Glomerales</taxon>
        <taxon>Glomeraceae</taxon>
        <taxon>Funneliformis</taxon>
    </lineage>
</organism>
<evidence type="ECO:0000313" key="1">
    <source>
        <dbReference type="EMBL" id="CAG8692135.1"/>
    </source>
</evidence>
<name>A0A9N9HIV3_FUNMO</name>
<comment type="caution">
    <text evidence="1">The sequence shown here is derived from an EMBL/GenBank/DDBJ whole genome shotgun (WGS) entry which is preliminary data.</text>
</comment>
<accession>A0A9N9HIV3</accession>
<protein>
    <submittedName>
        <fullName evidence="1">15467_t:CDS:1</fullName>
    </submittedName>
</protein>
<feature type="non-terminal residue" evidence="1">
    <location>
        <position position="1"/>
    </location>
</feature>
<dbReference type="AlphaFoldDB" id="A0A9N9HIV3"/>
<sequence>MGAVQALNNANIMAVMINASDGTPPLALPVRATGITVIPAHNSLAGRCPVDTVTNVLNGATNNNNPIVLPDINISQVIYWFKRNYPTVVREQQKLIFGILTQGSDSLKIKRLGLNKPLNDELIETLEEIKMERNNLLLDEDIYNQLATKLKPKTLSYQNITTENIDKIKNITKADLQSSIKSLQKTISRATKILGNSKKSANKKAEDLIIRRFLGNILKEKGNVASNDDYNYDSVDNITDSMASMTLNRATINAIKSAVRSAVKKCIKCDSSPVVSKQVVKIKFHFSASSQNNVSSSSNNLISDES</sequence>
<evidence type="ECO:0000313" key="2">
    <source>
        <dbReference type="Proteomes" id="UP000789375"/>
    </source>
</evidence>
<gene>
    <name evidence="1" type="ORF">FMOSSE_LOCUS13395</name>
</gene>
<dbReference type="EMBL" id="CAJVPP010007862">
    <property type="protein sequence ID" value="CAG8692135.1"/>
    <property type="molecule type" value="Genomic_DNA"/>
</dbReference>
<reference evidence="1" key="1">
    <citation type="submission" date="2021-06" db="EMBL/GenBank/DDBJ databases">
        <authorList>
            <person name="Kallberg Y."/>
            <person name="Tangrot J."/>
            <person name="Rosling A."/>
        </authorList>
    </citation>
    <scope>NUCLEOTIDE SEQUENCE</scope>
    <source>
        <strain evidence="1">87-6 pot B 2015</strain>
    </source>
</reference>
<keyword evidence="2" id="KW-1185">Reference proteome</keyword>
<dbReference type="Proteomes" id="UP000789375">
    <property type="component" value="Unassembled WGS sequence"/>
</dbReference>
<proteinExistence type="predicted"/>